<reference evidence="1 2" key="1">
    <citation type="journal article" date="2010" name="Genome Biol.">
        <title>A first genome assembly of the barley fungal pathogen Pyrenophora teres f. teres.</title>
        <authorList>
            <person name="Ellwood S.R."/>
            <person name="Liu Z."/>
            <person name="Syme R.A."/>
            <person name="Lai Z."/>
            <person name="Hane J.K."/>
            <person name="Keiper F."/>
            <person name="Moffat C.S."/>
            <person name="Oliver R.P."/>
            <person name="Friesen T.L."/>
        </authorList>
    </citation>
    <scope>NUCLEOTIDE SEQUENCE [LARGE SCALE GENOMIC DNA]</scope>
    <source>
        <strain evidence="1 2">0-1</strain>
    </source>
</reference>
<dbReference type="EMBL" id="GL534035">
    <property type="protein sequence ID" value="EFQ92995.1"/>
    <property type="molecule type" value="Genomic_DNA"/>
</dbReference>
<dbReference type="AlphaFoldDB" id="E3RMQ4"/>
<gene>
    <name evidence="1" type="ORF">PTT_09751</name>
</gene>
<sequence>MRCFFAYLSLGSRKVLELVVVFGWDCSSVIRDNLDRNRVVLNRSSFPNLA</sequence>
<dbReference type="HOGENOM" id="CLU_3125713_0_0_1"/>
<protein>
    <submittedName>
        <fullName evidence="1">Uncharacterized protein</fullName>
    </submittedName>
</protein>
<name>E3RMQ4_PYRTT</name>
<evidence type="ECO:0000313" key="2">
    <source>
        <dbReference type="Proteomes" id="UP000001067"/>
    </source>
</evidence>
<organism evidence="2">
    <name type="scientific">Pyrenophora teres f. teres (strain 0-1)</name>
    <name type="common">Barley net blotch fungus</name>
    <name type="synonym">Drechslera teres f. teres</name>
    <dbReference type="NCBI Taxonomy" id="861557"/>
    <lineage>
        <taxon>Eukaryota</taxon>
        <taxon>Fungi</taxon>
        <taxon>Dikarya</taxon>
        <taxon>Ascomycota</taxon>
        <taxon>Pezizomycotina</taxon>
        <taxon>Dothideomycetes</taxon>
        <taxon>Pleosporomycetidae</taxon>
        <taxon>Pleosporales</taxon>
        <taxon>Pleosporineae</taxon>
        <taxon>Pleosporaceae</taxon>
        <taxon>Pyrenophora</taxon>
    </lineage>
</organism>
<proteinExistence type="predicted"/>
<keyword evidence="2" id="KW-1185">Reference proteome</keyword>
<accession>E3RMQ4</accession>
<dbReference type="Proteomes" id="UP000001067">
    <property type="component" value="Unassembled WGS sequence"/>
</dbReference>
<evidence type="ECO:0000313" key="1">
    <source>
        <dbReference type="EMBL" id="EFQ92995.1"/>
    </source>
</evidence>
<dbReference type="KEGG" id="pte:PTT_09751"/>